<sequence>TFNDGMPPVVAEEKLKILSGIS</sequence>
<proteinExistence type="predicted"/>
<dbReference type="EMBL" id="LAZR01011760">
    <property type="protein sequence ID" value="KKM60001.1"/>
    <property type="molecule type" value="Genomic_DNA"/>
</dbReference>
<reference evidence="1" key="1">
    <citation type="journal article" date="2015" name="Nature">
        <title>Complex archaea that bridge the gap between prokaryotes and eukaryotes.</title>
        <authorList>
            <person name="Spang A."/>
            <person name="Saw J.H."/>
            <person name="Jorgensen S.L."/>
            <person name="Zaremba-Niedzwiedzka K."/>
            <person name="Martijn J."/>
            <person name="Lind A.E."/>
            <person name="van Eijk R."/>
            <person name="Schleper C."/>
            <person name="Guy L."/>
            <person name="Ettema T.J."/>
        </authorList>
    </citation>
    <scope>NUCLEOTIDE SEQUENCE</scope>
</reference>
<protein>
    <submittedName>
        <fullName evidence="1">Uncharacterized protein</fullName>
    </submittedName>
</protein>
<feature type="non-terminal residue" evidence="1">
    <location>
        <position position="1"/>
    </location>
</feature>
<organism evidence="1">
    <name type="scientific">marine sediment metagenome</name>
    <dbReference type="NCBI Taxonomy" id="412755"/>
    <lineage>
        <taxon>unclassified sequences</taxon>
        <taxon>metagenomes</taxon>
        <taxon>ecological metagenomes</taxon>
    </lineage>
</organism>
<evidence type="ECO:0000313" key="1">
    <source>
        <dbReference type="EMBL" id="KKM60001.1"/>
    </source>
</evidence>
<gene>
    <name evidence="1" type="ORF">LCGC14_1546310</name>
</gene>
<dbReference type="AlphaFoldDB" id="A0A0F9JCH5"/>
<accession>A0A0F9JCH5</accession>
<name>A0A0F9JCH5_9ZZZZ</name>
<comment type="caution">
    <text evidence="1">The sequence shown here is derived from an EMBL/GenBank/DDBJ whole genome shotgun (WGS) entry which is preliminary data.</text>
</comment>